<dbReference type="EMBL" id="CALNXI010000866">
    <property type="protein sequence ID" value="CAH3144125.1"/>
    <property type="molecule type" value="Genomic_DNA"/>
</dbReference>
<evidence type="ECO:0000313" key="1">
    <source>
        <dbReference type="EMBL" id="CAH3144125.1"/>
    </source>
</evidence>
<reference evidence="1 2" key="1">
    <citation type="submission" date="2022-05" db="EMBL/GenBank/DDBJ databases">
        <authorList>
            <consortium name="Genoscope - CEA"/>
            <person name="William W."/>
        </authorList>
    </citation>
    <scope>NUCLEOTIDE SEQUENCE [LARGE SCALE GENOMIC DNA]</scope>
</reference>
<name>A0ABN8PHS5_9CNID</name>
<organism evidence="1 2">
    <name type="scientific">Porites evermanni</name>
    <dbReference type="NCBI Taxonomy" id="104178"/>
    <lineage>
        <taxon>Eukaryota</taxon>
        <taxon>Metazoa</taxon>
        <taxon>Cnidaria</taxon>
        <taxon>Anthozoa</taxon>
        <taxon>Hexacorallia</taxon>
        <taxon>Scleractinia</taxon>
        <taxon>Fungiina</taxon>
        <taxon>Poritidae</taxon>
        <taxon>Porites</taxon>
    </lineage>
</organism>
<proteinExistence type="predicted"/>
<dbReference type="Proteomes" id="UP001159427">
    <property type="component" value="Unassembled WGS sequence"/>
</dbReference>
<gene>
    <name evidence="1" type="ORF">PEVE_00043067</name>
</gene>
<keyword evidence="2" id="KW-1185">Reference proteome</keyword>
<protein>
    <submittedName>
        <fullName evidence="1">Uncharacterized protein</fullName>
    </submittedName>
</protein>
<sequence length="134" mass="14212">MAPNNLCQVESNPFSTTSDRGELVRIIKQNGVVCKSIFTKCFSNDFTAVRRHCKLQSIQALHQAAGVSLAKQAQKQFVVSISRTVASCTLITTAAPPSASVSLCGAGISSDLMEGSSGDDDGLVIEARKHLDDL</sequence>
<comment type="caution">
    <text evidence="1">The sequence shown here is derived from an EMBL/GenBank/DDBJ whole genome shotgun (WGS) entry which is preliminary data.</text>
</comment>
<evidence type="ECO:0000313" key="2">
    <source>
        <dbReference type="Proteomes" id="UP001159427"/>
    </source>
</evidence>
<accession>A0ABN8PHS5</accession>